<evidence type="ECO:0000313" key="4">
    <source>
        <dbReference type="EMBL" id="TWJ06326.1"/>
    </source>
</evidence>
<protein>
    <submittedName>
        <fullName evidence="4">Nicotinamidase-related amidase</fullName>
    </submittedName>
</protein>
<dbReference type="OrthoDB" id="3429567at2"/>
<dbReference type="InterPro" id="IPR050272">
    <property type="entry name" value="Isochorismatase-like_hydrls"/>
</dbReference>
<organism evidence="4 5">
    <name type="scientific">Stackebrandtia albiflava</name>
    <dbReference type="NCBI Taxonomy" id="406432"/>
    <lineage>
        <taxon>Bacteria</taxon>
        <taxon>Bacillati</taxon>
        <taxon>Actinomycetota</taxon>
        <taxon>Actinomycetes</taxon>
        <taxon>Glycomycetales</taxon>
        <taxon>Glycomycetaceae</taxon>
        <taxon>Stackebrandtia</taxon>
    </lineage>
</organism>
<dbReference type="Pfam" id="PF00857">
    <property type="entry name" value="Isochorismatase"/>
    <property type="match status" value="1"/>
</dbReference>
<dbReference type="EMBL" id="VLLL01000013">
    <property type="protein sequence ID" value="TWJ06326.1"/>
    <property type="molecule type" value="Genomic_DNA"/>
</dbReference>
<feature type="domain" description="Isochorismatase-like" evidence="3">
    <location>
        <begin position="4"/>
        <end position="142"/>
    </location>
</feature>
<keyword evidence="1" id="KW-0378">Hydrolase</keyword>
<proteinExistence type="predicted"/>
<dbReference type="AlphaFoldDB" id="A0A562UL43"/>
<evidence type="ECO:0000313" key="5">
    <source>
        <dbReference type="Proteomes" id="UP000321617"/>
    </source>
</evidence>
<evidence type="ECO:0000256" key="1">
    <source>
        <dbReference type="ARBA" id="ARBA00022801"/>
    </source>
</evidence>
<keyword evidence="5" id="KW-1185">Reference proteome</keyword>
<dbReference type="Proteomes" id="UP000321617">
    <property type="component" value="Unassembled WGS sequence"/>
</dbReference>
<accession>A0A562UL43</accession>
<reference evidence="4 5" key="1">
    <citation type="journal article" date="2013" name="Stand. Genomic Sci.">
        <title>Genomic Encyclopedia of Type Strains, Phase I: The one thousand microbial genomes (KMG-I) project.</title>
        <authorList>
            <person name="Kyrpides N.C."/>
            <person name="Woyke T."/>
            <person name="Eisen J.A."/>
            <person name="Garrity G."/>
            <person name="Lilburn T.G."/>
            <person name="Beck B.J."/>
            <person name="Whitman W.B."/>
            <person name="Hugenholtz P."/>
            <person name="Klenk H.P."/>
        </authorList>
    </citation>
    <scope>NUCLEOTIDE SEQUENCE [LARGE SCALE GENOMIC DNA]</scope>
    <source>
        <strain evidence="4 5">DSM 45044</strain>
    </source>
</reference>
<sequence length="173" mass="18001">MTDTALLFIDVQRNMLVGDTASPVAGTLTPVLRSLLDRARASGAAVVHVLNDGGPGDPDRPGTDGWQPVFEAEPGETVVRKTENDTFASNPELAERLRADGVETVVIAGLQSEYCVKATTLSALAAGFDVRLVGDGHGTYPDGRPAEEVAAETNEELSRSGVTVVPSAEALTG</sequence>
<name>A0A562UL43_9ACTN</name>
<dbReference type="PANTHER" id="PTHR43540:SF1">
    <property type="entry name" value="ISOCHORISMATASE HYDROLASE"/>
    <property type="match status" value="1"/>
</dbReference>
<evidence type="ECO:0000256" key="2">
    <source>
        <dbReference type="SAM" id="MobiDB-lite"/>
    </source>
</evidence>
<gene>
    <name evidence="4" type="ORF">LX16_5290</name>
</gene>
<dbReference type="PANTHER" id="PTHR43540">
    <property type="entry name" value="PEROXYUREIDOACRYLATE/UREIDOACRYLATE AMIDOHYDROLASE-RELATED"/>
    <property type="match status" value="1"/>
</dbReference>
<dbReference type="InterPro" id="IPR036380">
    <property type="entry name" value="Isochorismatase-like_sf"/>
</dbReference>
<dbReference type="RefSeq" id="WP_147144633.1">
    <property type="nucleotide sequence ID" value="NZ_BAABIJ010000008.1"/>
</dbReference>
<dbReference type="InterPro" id="IPR000868">
    <property type="entry name" value="Isochorismatase-like_dom"/>
</dbReference>
<dbReference type="Gene3D" id="3.40.50.850">
    <property type="entry name" value="Isochorismatase-like"/>
    <property type="match status" value="1"/>
</dbReference>
<dbReference type="GO" id="GO:0016787">
    <property type="term" value="F:hydrolase activity"/>
    <property type="evidence" value="ECO:0007669"/>
    <property type="project" value="UniProtKB-KW"/>
</dbReference>
<evidence type="ECO:0000259" key="3">
    <source>
        <dbReference type="Pfam" id="PF00857"/>
    </source>
</evidence>
<comment type="caution">
    <text evidence="4">The sequence shown here is derived from an EMBL/GenBank/DDBJ whole genome shotgun (WGS) entry which is preliminary data.</text>
</comment>
<feature type="region of interest" description="Disordered" evidence="2">
    <location>
        <begin position="149"/>
        <end position="173"/>
    </location>
</feature>
<dbReference type="SUPFAM" id="SSF52499">
    <property type="entry name" value="Isochorismatase-like hydrolases"/>
    <property type="match status" value="1"/>
</dbReference>